<comment type="caution">
    <text evidence="2">The sequence shown here is derived from an EMBL/GenBank/DDBJ whole genome shotgun (WGS) entry which is preliminary data.</text>
</comment>
<keyword evidence="3" id="KW-1185">Reference proteome</keyword>
<proteinExistence type="predicted"/>
<feature type="region of interest" description="Disordered" evidence="1">
    <location>
        <begin position="202"/>
        <end position="265"/>
    </location>
</feature>
<protein>
    <submittedName>
        <fullName evidence="2">Uncharacterized protein</fullName>
    </submittedName>
</protein>
<organism evidence="2 3">
    <name type="scientific">Micromonospora solifontis</name>
    <dbReference type="NCBI Taxonomy" id="2487138"/>
    <lineage>
        <taxon>Bacteria</taxon>
        <taxon>Bacillati</taxon>
        <taxon>Actinomycetota</taxon>
        <taxon>Actinomycetes</taxon>
        <taxon>Micromonosporales</taxon>
        <taxon>Micromonosporaceae</taxon>
        <taxon>Micromonospora</taxon>
    </lineage>
</organism>
<gene>
    <name evidence="2" type="ORF">EFE23_26125</name>
</gene>
<dbReference type="Proteomes" id="UP000280698">
    <property type="component" value="Unassembled WGS sequence"/>
</dbReference>
<name>A0ABX9W8S8_9ACTN</name>
<accession>A0ABX9W8S8</accession>
<dbReference type="EMBL" id="RJLN01000129">
    <property type="protein sequence ID" value="RNL88233.1"/>
    <property type="molecule type" value="Genomic_DNA"/>
</dbReference>
<dbReference type="RefSeq" id="WP_123243551.1">
    <property type="nucleotide sequence ID" value="NZ_JAAHBY010000129.1"/>
</dbReference>
<evidence type="ECO:0000313" key="3">
    <source>
        <dbReference type="Proteomes" id="UP000280698"/>
    </source>
</evidence>
<evidence type="ECO:0000313" key="2">
    <source>
        <dbReference type="EMBL" id="RNL88233.1"/>
    </source>
</evidence>
<evidence type="ECO:0000256" key="1">
    <source>
        <dbReference type="SAM" id="MobiDB-lite"/>
    </source>
</evidence>
<reference evidence="2 3" key="1">
    <citation type="submission" date="2018-11" db="EMBL/GenBank/DDBJ databases">
        <title>Micromonospora sp. PPF5-17, a new actinomycetes isolated from a hot spring soil.</title>
        <authorList>
            <person name="Thawai C."/>
        </authorList>
    </citation>
    <scope>NUCLEOTIDE SEQUENCE [LARGE SCALE GENOMIC DNA]</scope>
    <source>
        <strain evidence="2 3">PPF5-17</strain>
    </source>
</reference>
<sequence>MSEESPVSAWARSHFGQDAEVVRRGLVEGLHHAQQRAVLIQEMSGLPSKQPYGGMWPATYKSLEEQLVGLEGAYKFRPPNASYNLMVVQERLLLPFKLADNLNVPVKQARLATKIGRNLSLALSAAQPPDDLLSLLGEDFEFDPVAVVNELVHLSPATKIIYVPYVAHADAGLLKSWWGEGLMQSDGTIAWLVGQPEELPAAKGATSEGSTGAFSGLAEVSGSGRAFDEGDLPALDFPTHSRPVAAPTAEREPGSGKPTANNGNA</sequence>